<protein>
    <submittedName>
        <fullName evidence="6">GTPase IMAP family member 4-like</fullName>
    </submittedName>
</protein>
<keyword evidence="1" id="KW-0547">Nucleotide-binding</keyword>
<dbReference type="InterPro" id="IPR045058">
    <property type="entry name" value="GIMA/IAN/Toc"/>
</dbReference>
<dbReference type="PANTHER" id="PTHR10903:SF107">
    <property type="entry name" value="GTPASE IMAP FAMILY MEMBER 4-LIKE-RELATED"/>
    <property type="match status" value="1"/>
</dbReference>
<keyword evidence="4" id="KW-0472">Membrane</keyword>
<name>A0A9Q9Y7K1_CYPCA</name>
<feature type="transmembrane region" description="Helical" evidence="4">
    <location>
        <begin position="322"/>
        <end position="342"/>
    </location>
</feature>
<dbReference type="KEGG" id="ccar:122145405"/>
<dbReference type="Proteomes" id="UP001155660">
    <property type="component" value="Chromosome A6"/>
</dbReference>
<feature type="transmembrane region" description="Helical" evidence="4">
    <location>
        <begin position="293"/>
        <end position="310"/>
    </location>
</feature>
<feature type="region of interest" description="Disordered" evidence="3">
    <location>
        <begin position="259"/>
        <end position="282"/>
    </location>
</feature>
<organism evidence="6">
    <name type="scientific">Cyprinus carpio</name>
    <name type="common">Common carp</name>
    <dbReference type="NCBI Taxonomy" id="7962"/>
    <lineage>
        <taxon>Eukaryota</taxon>
        <taxon>Metazoa</taxon>
        <taxon>Chordata</taxon>
        <taxon>Craniata</taxon>
        <taxon>Vertebrata</taxon>
        <taxon>Euteleostomi</taxon>
        <taxon>Actinopterygii</taxon>
        <taxon>Neopterygii</taxon>
        <taxon>Teleostei</taxon>
        <taxon>Ostariophysi</taxon>
        <taxon>Cypriniformes</taxon>
        <taxon>Cyprinidae</taxon>
        <taxon>Cyprininae</taxon>
        <taxon>Cyprinus</taxon>
    </lineage>
</organism>
<keyword evidence="4" id="KW-1133">Transmembrane helix</keyword>
<sequence length="358" mass="39929">MRFPVISFHKEHVVKQLHILFHEEHVLKQPHICDHAAKSPQGGSELRIVILGNDEENKVVKSVLNCENLTGEKVGLCTLHQSERGGRKISVVEAPGWDRLRPDRIKEEIVRSVSLCPPGPHALLLVIPVKTPSDEPSVGEMNASEMHMRLLSERVRKHTIVLFACDDGVDQQAIQKHIHSAEKILEECGRRFHVLQKSTCESPSQIHELLLKKIDSLVEKNHGDFFKPQANYELIEQKTEASETVTELRKRRGSMDNPFNFIKNTGDSEKKESVETPKPSEDMPKITMDFKQFVMIMMGAIGALLGAVAGAENRVSGSCSGLGFGVVVAVLLASFIVCNRSTSLFTRLYPKRSTQSSS</sequence>
<keyword evidence="4" id="KW-0812">Transmembrane</keyword>
<evidence type="ECO:0000313" key="6">
    <source>
        <dbReference type="RefSeq" id="XP_042615105.1"/>
    </source>
</evidence>
<gene>
    <name evidence="6" type="primary">LOC122145405</name>
</gene>
<dbReference type="GO" id="GO:0005525">
    <property type="term" value="F:GTP binding"/>
    <property type="evidence" value="ECO:0007669"/>
    <property type="project" value="UniProtKB-KW"/>
</dbReference>
<evidence type="ECO:0000256" key="1">
    <source>
        <dbReference type="ARBA" id="ARBA00022741"/>
    </source>
</evidence>
<keyword evidence="2" id="KW-0342">GTP-binding</keyword>
<evidence type="ECO:0000256" key="4">
    <source>
        <dbReference type="SAM" id="Phobius"/>
    </source>
</evidence>
<evidence type="ECO:0000256" key="2">
    <source>
        <dbReference type="ARBA" id="ARBA00023134"/>
    </source>
</evidence>
<dbReference type="InterPro" id="IPR006703">
    <property type="entry name" value="G_AIG1"/>
</dbReference>
<proteinExistence type="predicted"/>
<feature type="compositionally biased region" description="Basic and acidic residues" evidence="3">
    <location>
        <begin position="266"/>
        <end position="282"/>
    </location>
</feature>
<accession>A0A9Q9Y7K1</accession>
<evidence type="ECO:0000256" key="3">
    <source>
        <dbReference type="SAM" id="MobiDB-lite"/>
    </source>
</evidence>
<dbReference type="PANTHER" id="PTHR10903">
    <property type="entry name" value="GTPASE, IMAP FAMILY MEMBER-RELATED"/>
    <property type="match status" value="1"/>
</dbReference>
<evidence type="ECO:0000259" key="5">
    <source>
        <dbReference type="Pfam" id="PF04548"/>
    </source>
</evidence>
<dbReference type="AlphaFoldDB" id="A0A9Q9Y7K1"/>
<reference evidence="6" key="1">
    <citation type="submission" date="2025-08" db="UniProtKB">
        <authorList>
            <consortium name="RefSeq"/>
        </authorList>
    </citation>
    <scope>IDENTIFICATION</scope>
    <source>
        <tissue evidence="6">Muscle</tissue>
    </source>
</reference>
<dbReference type="RefSeq" id="XP_042615105.1">
    <property type="nucleotide sequence ID" value="XM_042759171.1"/>
</dbReference>
<dbReference type="GeneID" id="122145405"/>
<feature type="domain" description="AIG1-type G" evidence="5">
    <location>
        <begin position="77"/>
        <end position="240"/>
    </location>
</feature>
<dbReference type="Pfam" id="PF04548">
    <property type="entry name" value="AIG1"/>
    <property type="match status" value="1"/>
</dbReference>
<dbReference type="OrthoDB" id="8954335at2759"/>